<dbReference type="PANTHER" id="PTHR35007">
    <property type="entry name" value="INTEGRAL MEMBRANE PROTEIN-RELATED"/>
    <property type="match status" value="1"/>
</dbReference>
<dbReference type="RefSeq" id="WP_167152230.1">
    <property type="nucleotide sequence ID" value="NZ_JAAMOX010000003.1"/>
</dbReference>
<protein>
    <submittedName>
        <fullName evidence="2">Tight adherence protein B</fullName>
    </submittedName>
</protein>
<keyword evidence="1" id="KW-1133">Transmembrane helix</keyword>
<dbReference type="PANTHER" id="PTHR35007:SF4">
    <property type="entry name" value="CONSERVED TRANSMEMBRANE PROTEIN-RELATED"/>
    <property type="match status" value="1"/>
</dbReference>
<reference evidence="2 3" key="1">
    <citation type="submission" date="2020-02" db="EMBL/GenBank/DDBJ databases">
        <title>Sequencing the genomes of 1000 actinobacteria strains.</title>
        <authorList>
            <person name="Klenk H.-P."/>
        </authorList>
    </citation>
    <scope>NUCLEOTIDE SEQUENCE [LARGE SCALE GENOMIC DNA]</scope>
    <source>
        <strain evidence="2 3">DSM 27960</strain>
    </source>
</reference>
<comment type="caution">
    <text evidence="2">The sequence shown here is derived from an EMBL/GenBank/DDBJ whole genome shotgun (WGS) entry which is preliminary data.</text>
</comment>
<evidence type="ECO:0000313" key="3">
    <source>
        <dbReference type="Proteomes" id="UP000541033"/>
    </source>
</evidence>
<sequence>MKQRAGSAPARDSWNGLAAVLDVAQHTGAPLGESLERLAHSYDDNAETRRTVEVSLSGSRSTARLMTLLPLLSIALSTALGFDPLRILTQTPLGAACGVLGLLFNLSAAAWSSRLVRSAIAVRPTPGLVLDLVALAVSGGGALSQANRTVADAVERFALVEANELARAQLTLDLAQRAGVPASELVRSDAQLIRAEQRAEGGRRAGRLTVTLMLPLGCCTLPAFMLLGVAPLMMSILSLVIVQN</sequence>
<name>A0A7X5R3Z3_9MICO</name>
<dbReference type="AlphaFoldDB" id="A0A7X5R3Z3"/>
<gene>
    <name evidence="2" type="ORF">FHX76_003143</name>
</gene>
<accession>A0A7X5R3Z3</accession>
<keyword evidence="1" id="KW-0812">Transmembrane</keyword>
<evidence type="ECO:0000313" key="2">
    <source>
        <dbReference type="EMBL" id="NIH55228.1"/>
    </source>
</evidence>
<feature type="transmembrane region" description="Helical" evidence="1">
    <location>
        <begin position="93"/>
        <end position="111"/>
    </location>
</feature>
<dbReference type="EMBL" id="JAAMOX010000003">
    <property type="protein sequence ID" value="NIH55228.1"/>
    <property type="molecule type" value="Genomic_DNA"/>
</dbReference>
<organism evidence="2 3">
    <name type="scientific">Lysinibacter cavernae</name>
    <dbReference type="NCBI Taxonomy" id="1640652"/>
    <lineage>
        <taxon>Bacteria</taxon>
        <taxon>Bacillati</taxon>
        <taxon>Actinomycetota</taxon>
        <taxon>Actinomycetes</taxon>
        <taxon>Micrococcales</taxon>
        <taxon>Microbacteriaceae</taxon>
        <taxon>Lysinibacter</taxon>
    </lineage>
</organism>
<proteinExistence type="predicted"/>
<feature type="transmembrane region" description="Helical" evidence="1">
    <location>
        <begin position="65"/>
        <end position="87"/>
    </location>
</feature>
<evidence type="ECO:0000256" key="1">
    <source>
        <dbReference type="SAM" id="Phobius"/>
    </source>
</evidence>
<feature type="transmembrane region" description="Helical" evidence="1">
    <location>
        <begin position="212"/>
        <end position="242"/>
    </location>
</feature>
<keyword evidence="3" id="KW-1185">Reference proteome</keyword>
<dbReference type="Proteomes" id="UP000541033">
    <property type="component" value="Unassembled WGS sequence"/>
</dbReference>
<keyword evidence="1" id="KW-0472">Membrane</keyword>